<organism evidence="2 3">
    <name type="scientific">Volvox africanus</name>
    <dbReference type="NCBI Taxonomy" id="51714"/>
    <lineage>
        <taxon>Eukaryota</taxon>
        <taxon>Viridiplantae</taxon>
        <taxon>Chlorophyta</taxon>
        <taxon>core chlorophytes</taxon>
        <taxon>Chlorophyceae</taxon>
        <taxon>CS clade</taxon>
        <taxon>Chlamydomonadales</taxon>
        <taxon>Volvocaceae</taxon>
        <taxon>Volvox</taxon>
    </lineage>
</organism>
<gene>
    <name evidence="2" type="ORF">Vafri_4917</name>
</gene>
<evidence type="ECO:0000313" key="3">
    <source>
        <dbReference type="Proteomes" id="UP000747399"/>
    </source>
</evidence>
<feature type="region of interest" description="Disordered" evidence="1">
    <location>
        <begin position="85"/>
        <end position="111"/>
    </location>
</feature>
<reference evidence="2" key="1">
    <citation type="journal article" date="2021" name="Proc. Natl. Acad. Sci. U.S.A.">
        <title>Three genomes in the algal genus Volvox reveal the fate of a haploid sex-determining region after a transition to homothallism.</title>
        <authorList>
            <person name="Yamamoto K."/>
            <person name="Hamaji T."/>
            <person name="Kawai-Toyooka H."/>
            <person name="Matsuzaki R."/>
            <person name="Takahashi F."/>
            <person name="Nishimura Y."/>
            <person name="Kawachi M."/>
            <person name="Noguchi H."/>
            <person name="Minakuchi Y."/>
            <person name="Umen J.G."/>
            <person name="Toyoda A."/>
            <person name="Nozaki H."/>
        </authorList>
    </citation>
    <scope>NUCLEOTIDE SEQUENCE</scope>
    <source>
        <strain evidence="2">NIES-3780</strain>
    </source>
</reference>
<feature type="non-terminal residue" evidence="2">
    <location>
        <position position="228"/>
    </location>
</feature>
<dbReference type="AlphaFoldDB" id="A0A8J4AV47"/>
<feature type="non-terminal residue" evidence="2">
    <location>
        <position position="1"/>
    </location>
</feature>
<accession>A0A8J4AV47</accession>
<evidence type="ECO:0000256" key="1">
    <source>
        <dbReference type="SAM" id="MobiDB-lite"/>
    </source>
</evidence>
<sequence length="228" mass="24997">RSSHASFLTPPAGGRKHFKCVVSSNDLHATDRQLTDRGCKDMHLRRRRQPFRSLLPIMQVQHQFLPLLVLLLLLNAIVGDAGQLLPPSPRPPRGARPPRSPPSPLSPPSPEIPNDFFVIPTEFGSPSCLMIPLTIRESNGLPQGIALPDLSGSIFPTAFRFPQSSVGRNCNCPLSEYNLLWGADAQNATRRYYTFRVETTPGPSSPLGLPSSLIVQLDPERTAGCYSV</sequence>
<feature type="compositionally biased region" description="Pro residues" evidence="1">
    <location>
        <begin position="86"/>
        <end position="111"/>
    </location>
</feature>
<protein>
    <submittedName>
        <fullName evidence="2">Uncharacterized protein</fullName>
    </submittedName>
</protein>
<keyword evidence="3" id="KW-1185">Reference proteome</keyword>
<comment type="caution">
    <text evidence="2">The sequence shown here is derived from an EMBL/GenBank/DDBJ whole genome shotgun (WGS) entry which is preliminary data.</text>
</comment>
<evidence type="ECO:0000313" key="2">
    <source>
        <dbReference type="EMBL" id="GIL48259.1"/>
    </source>
</evidence>
<proteinExistence type="predicted"/>
<name>A0A8J4AV47_9CHLO</name>
<dbReference type="Proteomes" id="UP000747399">
    <property type="component" value="Unassembled WGS sequence"/>
</dbReference>
<dbReference type="EMBL" id="BNCO01000005">
    <property type="protein sequence ID" value="GIL48259.1"/>
    <property type="molecule type" value="Genomic_DNA"/>
</dbReference>